<name>A0AC60AAE8_RANTA</name>
<evidence type="ECO:0000313" key="2">
    <source>
        <dbReference type="Proteomes" id="UP001162501"/>
    </source>
</evidence>
<dbReference type="Proteomes" id="UP001162501">
    <property type="component" value="Chromosome 9"/>
</dbReference>
<protein>
    <submittedName>
        <fullName evidence="1">Uncharacterized protein</fullName>
    </submittedName>
</protein>
<accession>A0AC60AAE8</accession>
<gene>
    <name evidence="1" type="ORF">MRATA1EN22A_LOCUS28012</name>
</gene>
<reference evidence="1" key="1">
    <citation type="submission" date="2023-05" db="EMBL/GenBank/DDBJ databases">
        <authorList>
            <consortium name="ELIXIR-Norway"/>
        </authorList>
    </citation>
    <scope>NUCLEOTIDE SEQUENCE</scope>
</reference>
<reference evidence="1" key="2">
    <citation type="submission" date="2025-03" db="EMBL/GenBank/DDBJ databases">
        <authorList>
            <consortium name="ELIXIR-Norway"/>
            <consortium name="Elixir Norway"/>
        </authorList>
    </citation>
    <scope>NUCLEOTIDE SEQUENCE</scope>
</reference>
<dbReference type="EMBL" id="OX596093">
    <property type="protein sequence ID" value="CAN0569662.1"/>
    <property type="molecule type" value="Genomic_DNA"/>
</dbReference>
<sequence>MAETEALELPWLLSGSHPPGPIDSSPLQHPQSVTFLTLAQLSPGLMTARSGSQNSFPYARSYHPGLSSEQQKSHPPPGSWALQCLPRHVTKLATAAVWLLHLASAPPGP</sequence>
<evidence type="ECO:0000313" key="1">
    <source>
        <dbReference type="EMBL" id="CAN0569662.1"/>
    </source>
</evidence>
<proteinExistence type="predicted"/>
<organism evidence="1 2">
    <name type="scientific">Rangifer tarandus platyrhynchus</name>
    <name type="common">Svalbard reindeer</name>
    <dbReference type="NCBI Taxonomy" id="3082113"/>
    <lineage>
        <taxon>Eukaryota</taxon>
        <taxon>Metazoa</taxon>
        <taxon>Chordata</taxon>
        <taxon>Craniata</taxon>
        <taxon>Vertebrata</taxon>
        <taxon>Euteleostomi</taxon>
        <taxon>Mammalia</taxon>
        <taxon>Eutheria</taxon>
        <taxon>Laurasiatheria</taxon>
        <taxon>Artiodactyla</taxon>
        <taxon>Ruminantia</taxon>
        <taxon>Pecora</taxon>
        <taxon>Cervidae</taxon>
        <taxon>Odocoileinae</taxon>
        <taxon>Rangifer</taxon>
    </lineage>
</organism>